<keyword evidence="3" id="KW-1185">Reference proteome</keyword>
<dbReference type="EMBL" id="PYLO01000003">
    <property type="protein sequence ID" value="PST36802.1"/>
    <property type="molecule type" value="Genomic_DNA"/>
</dbReference>
<dbReference type="GeneID" id="69513686"/>
<feature type="region of interest" description="Disordered" evidence="1">
    <location>
        <begin position="73"/>
        <end position="94"/>
    </location>
</feature>
<reference evidence="2 3" key="1">
    <citation type="submission" date="2018-03" db="EMBL/GenBank/DDBJ databases">
        <title>Lachnoclostridium SNUG30386 gen.nov., sp.nov., isolated from human faeces.</title>
        <authorList>
            <person name="Seo B."/>
            <person name="Jeon K."/>
            <person name="Ko G."/>
        </authorList>
    </citation>
    <scope>NUCLEOTIDE SEQUENCE [LARGE SCALE GENOMIC DNA]</scope>
    <source>
        <strain evidence="2 3">SNUG30386</strain>
    </source>
</reference>
<sequence>MTKERIVKELSKVREQLAGLQARERDLAEQLQMAEDAEKMKFIEKNKISLDRLILLNKVSEEEIMRLLKEKEQKEAAQSEEREAYSHEEQEVII</sequence>
<evidence type="ECO:0000313" key="2">
    <source>
        <dbReference type="EMBL" id="PST36802.1"/>
    </source>
</evidence>
<gene>
    <name evidence="2" type="ORF">C7U56_09555</name>
</gene>
<proteinExistence type="predicted"/>
<name>A0A2T3FNH3_9CLOT</name>
<evidence type="ECO:0000256" key="1">
    <source>
        <dbReference type="SAM" id="MobiDB-lite"/>
    </source>
</evidence>
<evidence type="ECO:0000313" key="3">
    <source>
        <dbReference type="Proteomes" id="UP000241048"/>
    </source>
</evidence>
<accession>A0A2T3FNH3</accession>
<comment type="caution">
    <text evidence="2">The sequence shown here is derived from an EMBL/GenBank/DDBJ whole genome shotgun (WGS) entry which is preliminary data.</text>
</comment>
<dbReference type="AlphaFoldDB" id="A0A2T3FNH3"/>
<protein>
    <submittedName>
        <fullName evidence="2">Cell envelope biogenesis protein TolA</fullName>
    </submittedName>
</protein>
<dbReference type="RefSeq" id="WP_002596357.1">
    <property type="nucleotide sequence ID" value="NZ_PYLO01000003.1"/>
</dbReference>
<organism evidence="2 3">
    <name type="scientific">Clostridium fessum</name>
    <dbReference type="NCBI Taxonomy" id="2126740"/>
    <lineage>
        <taxon>Bacteria</taxon>
        <taxon>Bacillati</taxon>
        <taxon>Bacillota</taxon>
        <taxon>Clostridia</taxon>
        <taxon>Eubacteriales</taxon>
        <taxon>Clostridiaceae</taxon>
        <taxon>Clostridium</taxon>
    </lineage>
</organism>
<dbReference type="Proteomes" id="UP000241048">
    <property type="component" value="Unassembled WGS sequence"/>
</dbReference>